<evidence type="ECO:0000313" key="5">
    <source>
        <dbReference type="EMBL" id="TQV84019.1"/>
    </source>
</evidence>
<dbReference type="CDD" id="cd02440">
    <property type="entry name" value="AdoMet_MTases"/>
    <property type="match status" value="1"/>
</dbReference>
<comment type="caution">
    <text evidence="5">The sequence shown here is derived from an EMBL/GenBank/DDBJ whole genome shotgun (WGS) entry which is preliminary data.</text>
</comment>
<dbReference type="Gene3D" id="3.40.50.150">
    <property type="entry name" value="Vaccinia Virus protein VP39"/>
    <property type="match status" value="1"/>
</dbReference>
<dbReference type="PANTHER" id="PTHR44942:SF4">
    <property type="entry name" value="METHYLTRANSFERASE TYPE 11 DOMAIN-CONTAINING PROTEIN"/>
    <property type="match status" value="1"/>
</dbReference>
<dbReference type="GO" id="GO:0008757">
    <property type="term" value="F:S-adenosylmethionine-dependent methyltransferase activity"/>
    <property type="evidence" value="ECO:0007669"/>
    <property type="project" value="InterPro"/>
</dbReference>
<dbReference type="Pfam" id="PF08241">
    <property type="entry name" value="Methyltransf_11"/>
    <property type="match status" value="1"/>
</dbReference>
<dbReference type="PANTHER" id="PTHR44942">
    <property type="entry name" value="METHYLTRANSF_11 DOMAIN-CONTAINING PROTEIN"/>
    <property type="match status" value="1"/>
</dbReference>
<evidence type="ECO:0000256" key="3">
    <source>
        <dbReference type="ARBA" id="ARBA00022679"/>
    </source>
</evidence>
<reference evidence="5 6" key="1">
    <citation type="submission" date="2019-06" db="EMBL/GenBank/DDBJ databases">
        <title>Whole genome sequence for Cellvibrionaceae sp. R142.</title>
        <authorList>
            <person name="Wang G."/>
        </authorList>
    </citation>
    <scope>NUCLEOTIDE SEQUENCE [LARGE SCALE GENOMIC DNA]</scope>
    <source>
        <strain evidence="5 6">R142</strain>
    </source>
</reference>
<evidence type="ECO:0000259" key="4">
    <source>
        <dbReference type="Pfam" id="PF08241"/>
    </source>
</evidence>
<sequence length="252" mass="28480">MSEVDFKDHFSQGATGYAIYRPSYPRELVQWLAELAPADRCVWDCGCGNGQLSRPLAEYFQQVIATDASAAQIAEAQPHPRIAYSVAPAEQTTIEEQSVDLVVVAQAAHWFDLPRFYREVKRVARPEAAIALVSYGLLEFESAPVNQALHALYSEDLGSYWPAERRYIDNQYRDLLFPFRDLPTPVFTIETAWTLAELRGYLQTWSATQKAAAAGFFPLATLMPELEALWQKPDEKKRVRWPIILRAAKLAG</sequence>
<evidence type="ECO:0000256" key="2">
    <source>
        <dbReference type="ARBA" id="ARBA00022603"/>
    </source>
</evidence>
<dbReference type="InterPro" id="IPR051052">
    <property type="entry name" value="Diverse_substrate_MTase"/>
</dbReference>
<dbReference type="AlphaFoldDB" id="A0A545U3G3"/>
<dbReference type="OrthoDB" id="7348755at2"/>
<dbReference type="RefSeq" id="WP_142903099.1">
    <property type="nucleotide sequence ID" value="NZ_ML660089.1"/>
</dbReference>
<dbReference type="InterPro" id="IPR013216">
    <property type="entry name" value="Methyltransf_11"/>
</dbReference>
<gene>
    <name evidence="5" type="ORF">FKG94_04960</name>
</gene>
<comment type="similarity">
    <text evidence="1">Belongs to the methyltransferase superfamily.</text>
</comment>
<dbReference type="EMBL" id="VHSG01000006">
    <property type="protein sequence ID" value="TQV84019.1"/>
    <property type="molecule type" value="Genomic_DNA"/>
</dbReference>
<dbReference type="Proteomes" id="UP000319732">
    <property type="component" value="Unassembled WGS sequence"/>
</dbReference>
<evidence type="ECO:0000313" key="6">
    <source>
        <dbReference type="Proteomes" id="UP000319732"/>
    </source>
</evidence>
<accession>A0A545U3G3</accession>
<dbReference type="InterPro" id="IPR029063">
    <property type="entry name" value="SAM-dependent_MTases_sf"/>
</dbReference>
<dbReference type="GO" id="GO:0032259">
    <property type="term" value="P:methylation"/>
    <property type="evidence" value="ECO:0007669"/>
    <property type="project" value="UniProtKB-KW"/>
</dbReference>
<feature type="domain" description="Methyltransferase type 11" evidence="4">
    <location>
        <begin position="44"/>
        <end position="131"/>
    </location>
</feature>
<name>A0A545U3G3_9GAMM</name>
<keyword evidence="2 5" id="KW-0489">Methyltransferase</keyword>
<protein>
    <submittedName>
        <fullName evidence="5">Class I SAM-dependent methyltransferase</fullName>
    </submittedName>
</protein>
<organism evidence="5 6">
    <name type="scientific">Exilibacterium tricleocarpae</name>
    <dbReference type="NCBI Taxonomy" id="2591008"/>
    <lineage>
        <taxon>Bacteria</taxon>
        <taxon>Pseudomonadati</taxon>
        <taxon>Pseudomonadota</taxon>
        <taxon>Gammaproteobacteria</taxon>
        <taxon>Cellvibrionales</taxon>
        <taxon>Cellvibrionaceae</taxon>
        <taxon>Exilibacterium</taxon>
    </lineage>
</organism>
<dbReference type="SUPFAM" id="SSF53335">
    <property type="entry name" value="S-adenosyl-L-methionine-dependent methyltransferases"/>
    <property type="match status" value="1"/>
</dbReference>
<evidence type="ECO:0000256" key="1">
    <source>
        <dbReference type="ARBA" id="ARBA00008361"/>
    </source>
</evidence>
<keyword evidence="3 5" id="KW-0808">Transferase</keyword>
<proteinExistence type="inferred from homology"/>
<keyword evidence="6" id="KW-1185">Reference proteome</keyword>